<organism evidence="4 5">
    <name type="scientific">Aspergillus pseudoustus</name>
    <dbReference type="NCBI Taxonomy" id="1810923"/>
    <lineage>
        <taxon>Eukaryota</taxon>
        <taxon>Fungi</taxon>
        <taxon>Dikarya</taxon>
        <taxon>Ascomycota</taxon>
        <taxon>Pezizomycotina</taxon>
        <taxon>Eurotiomycetes</taxon>
        <taxon>Eurotiomycetidae</taxon>
        <taxon>Eurotiales</taxon>
        <taxon>Aspergillaceae</taxon>
        <taxon>Aspergillus</taxon>
        <taxon>Aspergillus subgen. Nidulantes</taxon>
    </lineage>
</organism>
<gene>
    <name evidence="4" type="ORF">BJY01DRAFT_236782</name>
</gene>
<dbReference type="InterPro" id="IPR000683">
    <property type="entry name" value="Gfo/Idh/MocA-like_OxRdtase_N"/>
</dbReference>
<evidence type="ECO:0000313" key="5">
    <source>
        <dbReference type="Proteomes" id="UP001610446"/>
    </source>
</evidence>
<dbReference type="Pfam" id="PF02894">
    <property type="entry name" value="GFO_IDH_MocA_C"/>
    <property type="match status" value="1"/>
</dbReference>
<proteinExistence type="predicted"/>
<dbReference type="InterPro" id="IPR036291">
    <property type="entry name" value="NAD(P)-bd_dom_sf"/>
</dbReference>
<dbReference type="SUPFAM" id="SSF55347">
    <property type="entry name" value="Glyceraldehyde-3-phosphate dehydrogenase-like, C-terminal domain"/>
    <property type="match status" value="1"/>
</dbReference>
<reference evidence="4 5" key="1">
    <citation type="submission" date="2024-07" db="EMBL/GenBank/DDBJ databases">
        <title>Section-level genome sequencing and comparative genomics of Aspergillus sections Usti and Cavernicolus.</title>
        <authorList>
            <consortium name="Lawrence Berkeley National Laboratory"/>
            <person name="Nybo J.L."/>
            <person name="Vesth T.C."/>
            <person name="Theobald S."/>
            <person name="Frisvad J.C."/>
            <person name="Larsen T.O."/>
            <person name="Kjaerboelling I."/>
            <person name="Rothschild-Mancinelli K."/>
            <person name="Lyhne E.K."/>
            <person name="Kogle M.E."/>
            <person name="Barry K."/>
            <person name="Clum A."/>
            <person name="Na H."/>
            <person name="Ledsgaard L."/>
            <person name="Lin J."/>
            <person name="Lipzen A."/>
            <person name="Kuo A."/>
            <person name="Riley R."/>
            <person name="Mondo S."/>
            <person name="Labutti K."/>
            <person name="Haridas S."/>
            <person name="Pangalinan J."/>
            <person name="Salamov A.A."/>
            <person name="Simmons B.A."/>
            <person name="Magnuson J.K."/>
            <person name="Chen J."/>
            <person name="Drula E."/>
            <person name="Henrissat B."/>
            <person name="Wiebenga A."/>
            <person name="Lubbers R.J."/>
            <person name="Gomes A.C."/>
            <person name="Makela M.R."/>
            <person name="Stajich J."/>
            <person name="Grigoriev I.V."/>
            <person name="Mortensen U.H."/>
            <person name="De Vries R.P."/>
            <person name="Baker S.E."/>
            <person name="Andersen M.R."/>
        </authorList>
    </citation>
    <scope>NUCLEOTIDE SEQUENCE [LARGE SCALE GENOMIC DNA]</scope>
    <source>
        <strain evidence="4 5">CBS 123904</strain>
    </source>
</reference>
<feature type="chain" id="PRO_5047404779" evidence="1">
    <location>
        <begin position="20"/>
        <end position="288"/>
    </location>
</feature>
<dbReference type="EMBL" id="JBFXLU010000122">
    <property type="protein sequence ID" value="KAL2840280.1"/>
    <property type="molecule type" value="Genomic_DNA"/>
</dbReference>
<protein>
    <submittedName>
        <fullName evidence="4">Oxidoreductase family, NAD-binding Rossmann fold-domain-containing protein</fullName>
    </submittedName>
</protein>
<evidence type="ECO:0000259" key="2">
    <source>
        <dbReference type="Pfam" id="PF01408"/>
    </source>
</evidence>
<keyword evidence="5" id="KW-1185">Reference proteome</keyword>
<evidence type="ECO:0000256" key="1">
    <source>
        <dbReference type="SAM" id="SignalP"/>
    </source>
</evidence>
<dbReference type="InterPro" id="IPR051450">
    <property type="entry name" value="Gfo/Idh/MocA_Oxidoreductases"/>
</dbReference>
<dbReference type="InterPro" id="IPR004104">
    <property type="entry name" value="Gfo/Idh/MocA-like_OxRdtase_C"/>
</dbReference>
<dbReference type="Gene3D" id="3.40.50.720">
    <property type="entry name" value="NAD(P)-binding Rossmann-like Domain"/>
    <property type="match status" value="1"/>
</dbReference>
<dbReference type="Pfam" id="PF01408">
    <property type="entry name" value="GFO_IDH_MocA"/>
    <property type="match status" value="1"/>
</dbReference>
<dbReference type="PANTHER" id="PTHR43377">
    <property type="entry name" value="BILIVERDIN REDUCTASE A"/>
    <property type="match status" value="1"/>
</dbReference>
<evidence type="ECO:0000313" key="4">
    <source>
        <dbReference type="EMBL" id="KAL2840280.1"/>
    </source>
</evidence>
<feature type="domain" description="Gfo/Idh/MocA-like oxidoreductase N-terminal" evidence="2">
    <location>
        <begin position="4"/>
        <end position="119"/>
    </location>
</feature>
<feature type="domain" description="Gfo/Idh/MocA-like oxidoreductase C-terminal" evidence="3">
    <location>
        <begin position="140"/>
        <end position="273"/>
    </location>
</feature>
<dbReference type="SUPFAM" id="SSF51735">
    <property type="entry name" value="NAD(P)-binding Rossmann-fold domains"/>
    <property type="match status" value="1"/>
</dbReference>
<feature type="signal peptide" evidence="1">
    <location>
        <begin position="1"/>
        <end position="19"/>
    </location>
</feature>
<dbReference type="PANTHER" id="PTHR43377:SF1">
    <property type="entry name" value="BILIVERDIN REDUCTASE A"/>
    <property type="match status" value="1"/>
</dbReference>
<keyword evidence="1" id="KW-0732">Signal</keyword>
<comment type="caution">
    <text evidence="4">The sequence shown here is derived from an EMBL/GenBank/DDBJ whole genome shotgun (WGS) entry which is preliminary data.</text>
</comment>
<dbReference type="Proteomes" id="UP001610446">
    <property type="component" value="Unassembled WGS sequence"/>
</dbReference>
<dbReference type="Gene3D" id="3.30.360.10">
    <property type="entry name" value="Dihydrodipicolinate Reductase, domain 2"/>
    <property type="match status" value="1"/>
</dbReference>
<evidence type="ECO:0000259" key="3">
    <source>
        <dbReference type="Pfam" id="PF02894"/>
    </source>
</evidence>
<sequence>MAMIRFVIVGAGLIGPRHAQSVQANQSTRLTAFVDPSPTALPIAQSFGVPCFPSLQSLLESLPKGQHPHAAIICTPNHTHVPVAKQLIAAGIHILLEKPVSNSIKSAQDLLDTLSKPQNKINGLWTLQKLDNYFAPPLGAWSTDKSKGGVFGITLIHDIDLLHFFFGPITRVHAEPIKPQRQISNSKQIAEEGAALTFRFASGVVGTFLVSDATPSPLNFETGTGENPLIPQVDPAKSASDCYRIFGSAGSLSVPDMTRWSYDGESSRTVGQRLKPALTPIPASTRPL</sequence>
<accession>A0ABR4JJR9</accession>
<name>A0ABR4JJR9_9EURO</name>